<reference evidence="1 2" key="2">
    <citation type="journal article" date="2022" name="Mol. Ecol. Resour.">
        <title>The genomes of chicory, endive, great burdock and yacon provide insights into Asteraceae paleo-polyploidization history and plant inulin production.</title>
        <authorList>
            <person name="Fan W."/>
            <person name="Wang S."/>
            <person name="Wang H."/>
            <person name="Wang A."/>
            <person name="Jiang F."/>
            <person name="Liu H."/>
            <person name="Zhao H."/>
            <person name="Xu D."/>
            <person name="Zhang Y."/>
        </authorList>
    </citation>
    <scope>NUCLEOTIDE SEQUENCE [LARGE SCALE GENOMIC DNA]</scope>
    <source>
        <strain evidence="2">cv. Yunnan</strain>
        <tissue evidence="1">Leaves</tissue>
    </source>
</reference>
<proteinExistence type="predicted"/>
<evidence type="ECO:0000313" key="2">
    <source>
        <dbReference type="Proteomes" id="UP001056120"/>
    </source>
</evidence>
<dbReference type="EMBL" id="CM042022">
    <property type="protein sequence ID" value="KAI3816060.1"/>
    <property type="molecule type" value="Genomic_DNA"/>
</dbReference>
<reference evidence="2" key="1">
    <citation type="journal article" date="2022" name="Mol. Ecol. Resour.">
        <title>The genomes of chicory, endive, great burdock and yacon provide insights into Asteraceae palaeo-polyploidization history and plant inulin production.</title>
        <authorList>
            <person name="Fan W."/>
            <person name="Wang S."/>
            <person name="Wang H."/>
            <person name="Wang A."/>
            <person name="Jiang F."/>
            <person name="Liu H."/>
            <person name="Zhao H."/>
            <person name="Xu D."/>
            <person name="Zhang Y."/>
        </authorList>
    </citation>
    <scope>NUCLEOTIDE SEQUENCE [LARGE SCALE GENOMIC DNA]</scope>
    <source>
        <strain evidence="2">cv. Yunnan</strain>
    </source>
</reference>
<comment type="caution">
    <text evidence="1">The sequence shown here is derived from an EMBL/GenBank/DDBJ whole genome shotgun (WGS) entry which is preliminary data.</text>
</comment>
<evidence type="ECO:0000313" key="1">
    <source>
        <dbReference type="EMBL" id="KAI3816060.1"/>
    </source>
</evidence>
<accession>A0ACB9J6X9</accession>
<gene>
    <name evidence="1" type="ORF">L1987_15745</name>
</gene>
<protein>
    <submittedName>
        <fullName evidence="1">Uncharacterized protein</fullName>
    </submittedName>
</protein>
<name>A0ACB9J6X9_9ASTR</name>
<organism evidence="1 2">
    <name type="scientific">Smallanthus sonchifolius</name>
    <dbReference type="NCBI Taxonomy" id="185202"/>
    <lineage>
        <taxon>Eukaryota</taxon>
        <taxon>Viridiplantae</taxon>
        <taxon>Streptophyta</taxon>
        <taxon>Embryophyta</taxon>
        <taxon>Tracheophyta</taxon>
        <taxon>Spermatophyta</taxon>
        <taxon>Magnoliopsida</taxon>
        <taxon>eudicotyledons</taxon>
        <taxon>Gunneridae</taxon>
        <taxon>Pentapetalae</taxon>
        <taxon>asterids</taxon>
        <taxon>campanulids</taxon>
        <taxon>Asterales</taxon>
        <taxon>Asteraceae</taxon>
        <taxon>Asteroideae</taxon>
        <taxon>Heliantheae alliance</taxon>
        <taxon>Millerieae</taxon>
        <taxon>Smallanthus</taxon>
    </lineage>
</organism>
<keyword evidence="2" id="KW-1185">Reference proteome</keyword>
<sequence>MLAGDLREQTPQSDEDGTLIDLVLDLRVLVVWNSSAIVDGDAVEGLECCFRMTPSECSKSSTPSHGPVMKGGLRRRLLMDIPFTFTFSTPKDVILIEFCGFRHRGYEGFLQIFVS</sequence>
<dbReference type="Proteomes" id="UP001056120">
    <property type="component" value="Linkage Group LG05"/>
</dbReference>